<accession>A0A252F771</accession>
<comment type="caution">
    <text evidence="1">The sequence shown here is derived from an EMBL/GenBank/DDBJ whole genome shotgun (WGS) entry which is preliminary data.</text>
</comment>
<proteinExistence type="predicted"/>
<dbReference type="EMBL" id="NHOC01000002">
    <property type="protein sequence ID" value="OUM21628.1"/>
    <property type="molecule type" value="Genomic_DNA"/>
</dbReference>
<dbReference type="RefSeq" id="WP_087017762.1">
    <property type="nucleotide sequence ID" value="NZ_CP178353.1"/>
</dbReference>
<dbReference type="AlphaFoldDB" id="A0A252F771"/>
<reference evidence="1 2" key="1">
    <citation type="submission" date="2017-05" db="EMBL/GenBank/DDBJ databases">
        <title>Butyricicoccus porcorum sp. nov. a butyrate-producing bacterium from the swine intestinal tract.</title>
        <authorList>
            <person name="Trachsel J."/>
            <person name="Humphrey S."/>
            <person name="Allen H.K."/>
        </authorList>
    </citation>
    <scope>NUCLEOTIDE SEQUENCE [LARGE SCALE GENOMIC DNA]</scope>
    <source>
        <strain evidence="1">BB10</strain>
    </source>
</reference>
<gene>
    <name evidence="1" type="ORF">CBW42_03440</name>
</gene>
<evidence type="ECO:0000313" key="1">
    <source>
        <dbReference type="EMBL" id="OUM21628.1"/>
    </source>
</evidence>
<name>A0A252F771_9FIRM</name>
<dbReference type="OrthoDB" id="1681929at2"/>
<dbReference type="Proteomes" id="UP000194903">
    <property type="component" value="Unassembled WGS sequence"/>
</dbReference>
<protein>
    <submittedName>
        <fullName evidence="1">Uncharacterized protein</fullName>
    </submittedName>
</protein>
<organism evidence="1 2">
    <name type="scientific">Butyricicoccus porcorum</name>
    <dbReference type="NCBI Taxonomy" id="1945634"/>
    <lineage>
        <taxon>Bacteria</taxon>
        <taxon>Bacillati</taxon>
        <taxon>Bacillota</taxon>
        <taxon>Clostridia</taxon>
        <taxon>Eubacteriales</taxon>
        <taxon>Butyricicoccaceae</taxon>
        <taxon>Butyricicoccus</taxon>
    </lineage>
</organism>
<sequence length="114" mass="13142">MSKGRILLGILLFAVVTAVLYAWGLKKSMSQQEDLTRMLLSKCGRRVLNYLKKHEIITLAEIARQIDGVKVGQFWSRKRLTVMEPEKFAGQVAEFLLDQQYIQPEKGKGYRLKK</sequence>
<evidence type="ECO:0000313" key="2">
    <source>
        <dbReference type="Proteomes" id="UP000194903"/>
    </source>
</evidence>
<keyword evidence="2" id="KW-1185">Reference proteome</keyword>